<dbReference type="PROSITE" id="PS51318">
    <property type="entry name" value="TAT"/>
    <property type="match status" value="1"/>
</dbReference>
<dbReference type="Pfam" id="PF13416">
    <property type="entry name" value="SBP_bac_8"/>
    <property type="match status" value="1"/>
</dbReference>
<dbReference type="Gene3D" id="3.40.190.10">
    <property type="entry name" value="Periplasmic binding protein-like II"/>
    <property type="match status" value="2"/>
</dbReference>
<dbReference type="PANTHER" id="PTHR43649">
    <property type="entry name" value="ARABINOSE-BINDING PROTEIN-RELATED"/>
    <property type="match status" value="1"/>
</dbReference>
<dbReference type="InterPro" id="IPR006059">
    <property type="entry name" value="SBP"/>
</dbReference>
<dbReference type="PROSITE" id="PS51257">
    <property type="entry name" value="PROKAR_LIPOPROTEIN"/>
    <property type="match status" value="1"/>
</dbReference>
<reference evidence="1 2" key="1">
    <citation type="journal article" date="2020" name="Int. J. Syst. Evol. Microbiol.">
        <title>Reclassification of Streptomyces castelarensis and Streptomyces sporoclivatus as later heterotypic synonyms of Streptomyces antimycoticus.</title>
        <authorList>
            <person name="Komaki H."/>
            <person name="Tamura T."/>
        </authorList>
    </citation>
    <scope>NUCLEOTIDE SEQUENCE [LARGE SCALE GENOMIC DNA]</scope>
    <source>
        <strain evidence="1 2">NBRC 12839</strain>
    </source>
</reference>
<dbReference type="AlphaFoldDB" id="A0A4D4KI97"/>
<evidence type="ECO:0000313" key="2">
    <source>
        <dbReference type="Proteomes" id="UP000299290"/>
    </source>
</evidence>
<dbReference type="RefSeq" id="WP_162003944.1">
    <property type="nucleotide sequence ID" value="NZ_BJHV01000001.1"/>
</dbReference>
<gene>
    <name evidence="1" type="ORF">SANT12839_095370</name>
</gene>
<protein>
    <submittedName>
        <fullName evidence="1">ABC transporter substrate-binding protein</fullName>
    </submittedName>
</protein>
<dbReference type="InterPro" id="IPR050490">
    <property type="entry name" value="Bact_solute-bd_prot1"/>
</dbReference>
<proteinExistence type="predicted"/>
<comment type="caution">
    <text evidence="1">The sequence shown here is derived from an EMBL/GenBank/DDBJ whole genome shotgun (WGS) entry which is preliminary data.</text>
</comment>
<organism evidence="1 2">
    <name type="scientific">Streptomyces antimycoticus</name>
    <dbReference type="NCBI Taxonomy" id="68175"/>
    <lineage>
        <taxon>Bacteria</taxon>
        <taxon>Bacillati</taxon>
        <taxon>Actinomycetota</taxon>
        <taxon>Actinomycetes</taxon>
        <taxon>Kitasatosporales</taxon>
        <taxon>Streptomycetaceae</taxon>
        <taxon>Streptomyces</taxon>
        <taxon>Streptomyces violaceusniger group</taxon>
    </lineage>
</organism>
<dbReference type="Proteomes" id="UP000299290">
    <property type="component" value="Unassembled WGS sequence"/>
</dbReference>
<evidence type="ECO:0000313" key="1">
    <source>
        <dbReference type="EMBL" id="GDY48655.1"/>
    </source>
</evidence>
<dbReference type="EMBL" id="BJHV01000001">
    <property type="protein sequence ID" value="GDY48655.1"/>
    <property type="molecule type" value="Genomic_DNA"/>
</dbReference>
<accession>A0A4D4KI97</accession>
<keyword evidence="2" id="KW-1185">Reference proteome</keyword>
<dbReference type="InterPro" id="IPR006311">
    <property type="entry name" value="TAT_signal"/>
</dbReference>
<dbReference type="PANTHER" id="PTHR43649:SF12">
    <property type="entry name" value="DIACETYLCHITOBIOSE BINDING PROTEIN DASA"/>
    <property type="match status" value="1"/>
</dbReference>
<dbReference type="SUPFAM" id="SSF53850">
    <property type="entry name" value="Periplasmic binding protein-like II"/>
    <property type="match status" value="1"/>
</dbReference>
<name>A0A4D4KI97_9ACTN</name>
<sequence>MATISRRQLLGAGGALGVMALLSACGSTDPGGSDDVITIWNNLADAQQNDYFRKHFAEGYRGKYPVRFSPKADSTIDRLIQTALAAGSGPSVIVTPGPSSFVSSYWSAGYLADLRPYVRHYGWTDKFAPWALSASQVDDKLVTLPASYETMVFYWNPATLHKLGLAPPKTLEEFEDFCSEAKGKGHVPLSAGNADYKGANEWFVGLGLNHGAGPDAVYSALRGETKWTDSVFVDAIDRLASYFKKGWFGGGVDLYFTNNFPTIYQQLASGKAAGMLSGTWDFSNLGSYFGKAAGNDATWDWTTVPSLGKGVPQIVWDLAIGQSVGINTNFRDTAAAADYLNFLTTDMKTIIAGVERMNFEPPPIHISAADFSAKADPRIVRLYSQLSAAESVGYTTWTFFPQQTETYMIDYFENVITGRLSAKAYCAGIESRFSRERAEGRVPQAPKPGGGLS</sequence>